<sequence>MFSIQDDLLAGFRLFSIARAYPDKAFELLLPVPLAHALQEKREECVRIAQAAHEAKEDLRREELHTRTNPPAQAPAAPLPNQVAFVKAFERGVARRRRDRRHPVLRGEELLRVIGRIATLRDKDYQKRELELTKKLELAGALREVANPAFRPEKWAKSLEYLRGAHPHFAEVTEFVARRVTLSTHGRQPLKIPPLHLWSVPGLGKTHYVNDLAQALGAPIRHHSMENAQTTSLLLGTERHWSTATQGLIFQQICLGTVANPVFLIDELDKAPRGSQYDPLAPLHSLLEPITASRVRDASLDIEFDASLATYIATSNDPARVPDSLRSRFREFHILPPTGAQALQAARVVAIAAMQQLEIPGFTSPESAICNKLAHLTAREIYQTVQDAVARAVEAGRLRLTLDDLPAAVLDECTVRSVLH</sequence>
<protein>
    <submittedName>
        <fullName evidence="3">AAA family ATPase</fullName>
    </submittedName>
</protein>
<dbReference type="EMBL" id="JAUKVY010000020">
    <property type="protein sequence ID" value="MDO1535464.1"/>
    <property type="molecule type" value="Genomic_DNA"/>
</dbReference>
<comment type="caution">
    <text evidence="3">The sequence shown here is derived from an EMBL/GenBank/DDBJ whole genome shotgun (WGS) entry which is preliminary data.</text>
</comment>
<dbReference type="Pfam" id="PF00004">
    <property type="entry name" value="AAA"/>
    <property type="match status" value="1"/>
</dbReference>
<dbReference type="InterPro" id="IPR027417">
    <property type="entry name" value="P-loop_NTPase"/>
</dbReference>
<evidence type="ECO:0000313" key="4">
    <source>
        <dbReference type="Proteomes" id="UP001169027"/>
    </source>
</evidence>
<gene>
    <name evidence="3" type="ORF">Q2T77_24570</name>
</gene>
<proteinExistence type="predicted"/>
<dbReference type="PANTHER" id="PTHR10046">
    <property type="entry name" value="ATP DEPENDENT LON PROTEASE FAMILY MEMBER"/>
    <property type="match status" value="1"/>
</dbReference>
<evidence type="ECO:0000259" key="2">
    <source>
        <dbReference type="Pfam" id="PF00004"/>
    </source>
</evidence>
<evidence type="ECO:0000313" key="3">
    <source>
        <dbReference type="EMBL" id="MDO1535464.1"/>
    </source>
</evidence>
<dbReference type="Gene3D" id="3.40.50.300">
    <property type="entry name" value="P-loop containing nucleotide triphosphate hydrolases"/>
    <property type="match status" value="1"/>
</dbReference>
<name>A0ABT8S986_9BURK</name>
<dbReference type="SUPFAM" id="SSF52540">
    <property type="entry name" value="P-loop containing nucleoside triphosphate hydrolases"/>
    <property type="match status" value="1"/>
</dbReference>
<evidence type="ECO:0000256" key="1">
    <source>
        <dbReference type="SAM" id="MobiDB-lite"/>
    </source>
</evidence>
<keyword evidence="4" id="KW-1185">Reference proteome</keyword>
<dbReference type="RefSeq" id="WP_301813159.1">
    <property type="nucleotide sequence ID" value="NZ_JAUJZH010000020.1"/>
</dbReference>
<feature type="domain" description="ATPase AAA-type core" evidence="2">
    <location>
        <begin position="197"/>
        <end position="332"/>
    </location>
</feature>
<organism evidence="3 4">
    <name type="scientific">Variovorax ginsengisoli</name>
    <dbReference type="NCBI Taxonomy" id="363844"/>
    <lineage>
        <taxon>Bacteria</taxon>
        <taxon>Pseudomonadati</taxon>
        <taxon>Pseudomonadota</taxon>
        <taxon>Betaproteobacteria</taxon>
        <taxon>Burkholderiales</taxon>
        <taxon>Comamonadaceae</taxon>
        <taxon>Variovorax</taxon>
    </lineage>
</organism>
<feature type="compositionally biased region" description="Basic and acidic residues" evidence="1">
    <location>
        <begin position="57"/>
        <end position="66"/>
    </location>
</feature>
<dbReference type="Proteomes" id="UP001169027">
    <property type="component" value="Unassembled WGS sequence"/>
</dbReference>
<dbReference type="InterPro" id="IPR003959">
    <property type="entry name" value="ATPase_AAA_core"/>
</dbReference>
<feature type="region of interest" description="Disordered" evidence="1">
    <location>
        <begin position="57"/>
        <end position="77"/>
    </location>
</feature>
<reference evidence="3" key="1">
    <citation type="submission" date="2023-06" db="EMBL/GenBank/DDBJ databases">
        <authorList>
            <person name="Jiang Y."/>
            <person name="Liu Q."/>
        </authorList>
    </citation>
    <scope>NUCLEOTIDE SEQUENCE</scope>
    <source>
        <strain evidence="3">CGMCC 1.12090</strain>
    </source>
</reference>
<dbReference type="InterPro" id="IPR027065">
    <property type="entry name" value="Lon_Prtase"/>
</dbReference>
<accession>A0ABT8S986</accession>